<dbReference type="RefSeq" id="WP_249847421.1">
    <property type="nucleotide sequence ID" value="NZ_JAMGBD010000001.1"/>
</dbReference>
<comment type="caution">
    <text evidence="4">The sequence shown here is derived from an EMBL/GenBank/DDBJ whole genome shotgun (WGS) entry which is preliminary data.</text>
</comment>
<sequence>MRRLVPLIAVLPLMMAAASAPVTAETEPVDTELARARVEAKAAEADVQRFEQAAAKARDEAEKLAAERQAAASAITASEAQISAADAQVRLTEALVAERRQRLAERQAPVAALLAGIVSMGRRPPLLSFADSSSLDEFVRVRALLDTTMPLIRQRSAALSGDLEQSRRLQASAAAARKQLTAAHEQLKQRQQRFAALEDKASQQAARLGASAVGAGDVLTATGENEAILVGEAKQRRSSLALAADLGALPPAIARPGKAGAGKPPIAYSLPVAAPVVEGMGAVSDNGIRSRGITIKAYAGADVRAPADGTISFAGPFRRHDGVVIIDHGHGWMTLMTGVRTDLRKGARVRIGDPLGRALGPVGVELSTNGTPVSAALIAGSSQIVSNGRKSG</sequence>
<keyword evidence="5" id="KW-1185">Reference proteome</keyword>
<dbReference type="PANTHER" id="PTHR21666">
    <property type="entry name" value="PEPTIDASE-RELATED"/>
    <property type="match status" value="1"/>
</dbReference>
<proteinExistence type="predicted"/>
<evidence type="ECO:0000256" key="1">
    <source>
        <dbReference type="SAM" id="Coils"/>
    </source>
</evidence>
<dbReference type="InterPro" id="IPR011055">
    <property type="entry name" value="Dup_hybrid_motif"/>
</dbReference>
<keyword evidence="1" id="KW-0175">Coiled coil</keyword>
<dbReference type="Proteomes" id="UP001165363">
    <property type="component" value="Unassembled WGS sequence"/>
</dbReference>
<feature type="chain" id="PRO_5047332278" evidence="2">
    <location>
        <begin position="25"/>
        <end position="392"/>
    </location>
</feature>
<protein>
    <submittedName>
        <fullName evidence="4">Peptidoglycan DD-metalloendopeptidase family protein</fullName>
    </submittedName>
</protein>
<dbReference type="InterPro" id="IPR050570">
    <property type="entry name" value="Cell_wall_metabolism_enzyme"/>
</dbReference>
<dbReference type="CDD" id="cd12797">
    <property type="entry name" value="M23_peptidase"/>
    <property type="match status" value="1"/>
</dbReference>
<feature type="coiled-coil region" evidence="1">
    <location>
        <begin position="173"/>
        <end position="200"/>
    </location>
</feature>
<evidence type="ECO:0000313" key="5">
    <source>
        <dbReference type="Proteomes" id="UP001165363"/>
    </source>
</evidence>
<evidence type="ECO:0000259" key="3">
    <source>
        <dbReference type="Pfam" id="PF01551"/>
    </source>
</evidence>
<evidence type="ECO:0000256" key="2">
    <source>
        <dbReference type="SAM" id="SignalP"/>
    </source>
</evidence>
<feature type="coiled-coil region" evidence="1">
    <location>
        <begin position="33"/>
        <end position="74"/>
    </location>
</feature>
<reference evidence="4" key="1">
    <citation type="submission" date="2022-05" db="EMBL/GenBank/DDBJ databases">
        <authorList>
            <person name="Jo J.-H."/>
            <person name="Im W.-T."/>
        </authorList>
    </citation>
    <scope>NUCLEOTIDE SEQUENCE</scope>
    <source>
        <strain evidence="4">SE158</strain>
    </source>
</reference>
<feature type="domain" description="M23ase beta-sheet core" evidence="3">
    <location>
        <begin position="290"/>
        <end position="358"/>
    </location>
</feature>
<dbReference type="SUPFAM" id="SSF51261">
    <property type="entry name" value="Duplicated hybrid motif"/>
    <property type="match status" value="1"/>
</dbReference>
<evidence type="ECO:0000313" key="4">
    <source>
        <dbReference type="EMBL" id="MCL6683483.1"/>
    </source>
</evidence>
<gene>
    <name evidence="4" type="ORF">LZ536_06145</name>
</gene>
<dbReference type="InterPro" id="IPR016047">
    <property type="entry name" value="M23ase_b-sheet_dom"/>
</dbReference>
<dbReference type="EMBL" id="JAMGBD010000001">
    <property type="protein sequence ID" value="MCL6683483.1"/>
    <property type="molecule type" value="Genomic_DNA"/>
</dbReference>
<dbReference type="PANTHER" id="PTHR21666:SF270">
    <property type="entry name" value="MUREIN HYDROLASE ACTIVATOR ENVC"/>
    <property type="match status" value="1"/>
</dbReference>
<accession>A0ABT0RLG6</accession>
<dbReference type="Gene3D" id="2.70.70.10">
    <property type="entry name" value="Glucose Permease (Domain IIA)"/>
    <property type="match status" value="1"/>
</dbReference>
<organism evidence="4 5">
    <name type="scientific">Sphingomonas alba</name>
    <dbReference type="NCBI Taxonomy" id="2908208"/>
    <lineage>
        <taxon>Bacteria</taxon>
        <taxon>Pseudomonadati</taxon>
        <taxon>Pseudomonadota</taxon>
        <taxon>Alphaproteobacteria</taxon>
        <taxon>Sphingomonadales</taxon>
        <taxon>Sphingomonadaceae</taxon>
        <taxon>Sphingomonas</taxon>
    </lineage>
</organism>
<keyword evidence="2" id="KW-0732">Signal</keyword>
<dbReference type="Pfam" id="PF01551">
    <property type="entry name" value="Peptidase_M23"/>
    <property type="match status" value="1"/>
</dbReference>
<name>A0ABT0RLG6_9SPHN</name>
<feature type="signal peptide" evidence="2">
    <location>
        <begin position="1"/>
        <end position="24"/>
    </location>
</feature>